<dbReference type="RefSeq" id="WP_091191333.1">
    <property type="nucleotide sequence ID" value="NZ_LT594324.1"/>
</dbReference>
<accession>A0A1A8Z5A6</accession>
<keyword evidence="1" id="KW-0732">Signal</keyword>
<evidence type="ECO:0000313" key="2">
    <source>
        <dbReference type="EMBL" id="SBT39044.1"/>
    </source>
</evidence>
<evidence type="ECO:0000256" key="1">
    <source>
        <dbReference type="SAM" id="SignalP"/>
    </source>
</evidence>
<reference evidence="2 3" key="1">
    <citation type="submission" date="2016-06" db="EMBL/GenBank/DDBJ databases">
        <authorList>
            <person name="Kjaerup R.B."/>
            <person name="Dalgaard T.S."/>
            <person name="Juul-Madsen H.R."/>
        </authorList>
    </citation>
    <scope>NUCLEOTIDE SEQUENCE [LARGE SCALE GENOMIC DNA]</scope>
    <source>
        <strain evidence="2 3">DSM 45248</strain>
    </source>
</reference>
<evidence type="ECO:0000313" key="3">
    <source>
        <dbReference type="Proteomes" id="UP000198765"/>
    </source>
</evidence>
<organism evidence="2 3">
    <name type="scientific">Micromonospora narathiwatensis</name>
    <dbReference type="NCBI Taxonomy" id="299146"/>
    <lineage>
        <taxon>Bacteria</taxon>
        <taxon>Bacillati</taxon>
        <taxon>Actinomycetota</taxon>
        <taxon>Actinomycetes</taxon>
        <taxon>Micromonosporales</taxon>
        <taxon>Micromonosporaceae</taxon>
        <taxon>Micromonospora</taxon>
    </lineage>
</organism>
<keyword evidence="3" id="KW-1185">Reference proteome</keyword>
<dbReference type="Proteomes" id="UP000198765">
    <property type="component" value="Chromosome I"/>
</dbReference>
<proteinExistence type="predicted"/>
<feature type="signal peptide" evidence="1">
    <location>
        <begin position="1"/>
        <end position="28"/>
    </location>
</feature>
<feature type="chain" id="PRO_5008382383" description="Spore-associated protein A" evidence="1">
    <location>
        <begin position="29"/>
        <end position="153"/>
    </location>
</feature>
<name>A0A1A8Z5A6_9ACTN</name>
<evidence type="ECO:0008006" key="4">
    <source>
        <dbReference type="Google" id="ProtNLM"/>
    </source>
</evidence>
<protein>
    <recommendedName>
        <fullName evidence="4">Spore-associated protein A</fullName>
    </recommendedName>
</protein>
<dbReference type="EMBL" id="LT594324">
    <property type="protein sequence ID" value="SBT39044.1"/>
    <property type="molecule type" value="Genomic_DNA"/>
</dbReference>
<dbReference type="OrthoDB" id="1099523at2"/>
<sequence length="153" mass="16643">MRKFAQRLAVLVTSAAVVVGISAAPAQAAANPYTGPSACANDFGGSWTVVSDGHRAIKHGAETIGDVYLMYNSATGYNCVATIKRIWVGQNTRVGANLFIYAVEGFFNDYGDYKYYAAVRYKAAGRCVRYEGYMVDASNYYFGGRDRYDNCGS</sequence>
<dbReference type="AlphaFoldDB" id="A0A1A8Z5A6"/>
<dbReference type="PATRIC" id="fig|299146.4.peg.577"/>
<gene>
    <name evidence="2" type="ORF">GA0070621_0569</name>
</gene>